<feature type="transmembrane region" description="Helical" evidence="7">
    <location>
        <begin position="46"/>
        <end position="62"/>
    </location>
</feature>
<feature type="transmembrane region" description="Helical" evidence="7">
    <location>
        <begin position="21"/>
        <end position="40"/>
    </location>
</feature>
<evidence type="ECO:0000313" key="10">
    <source>
        <dbReference type="Proteomes" id="UP000034034"/>
    </source>
</evidence>
<dbReference type="GO" id="GO:0016020">
    <property type="term" value="C:membrane"/>
    <property type="evidence" value="ECO:0007669"/>
    <property type="project" value="GOC"/>
</dbReference>
<protein>
    <submittedName>
        <fullName evidence="9">C4-dicarboxylate ABC transporter</fullName>
    </submittedName>
</protein>
<dbReference type="AlphaFoldDB" id="A0A0F7FU99"/>
<name>A0A0F7FU99_9ACTN</name>
<accession>A0A0F7FU99</accession>
<evidence type="ECO:0000256" key="3">
    <source>
        <dbReference type="ARBA" id="ARBA00022989"/>
    </source>
</evidence>
<evidence type="ECO:0000256" key="1">
    <source>
        <dbReference type="ARBA" id="ARBA00004127"/>
    </source>
</evidence>
<feature type="domain" description="Fatty acid hydroxylase" evidence="8">
    <location>
        <begin position="122"/>
        <end position="253"/>
    </location>
</feature>
<dbReference type="EMBL" id="CP009922">
    <property type="protein sequence ID" value="AKG43319.1"/>
    <property type="molecule type" value="Genomic_DNA"/>
</dbReference>
<feature type="transmembrane region" description="Helical" evidence="7">
    <location>
        <begin position="179"/>
        <end position="204"/>
    </location>
</feature>
<dbReference type="GO" id="GO:0012505">
    <property type="term" value="C:endomembrane system"/>
    <property type="evidence" value="ECO:0007669"/>
    <property type="project" value="UniProtKB-SubCell"/>
</dbReference>
<dbReference type="GO" id="GO:0050479">
    <property type="term" value="F:glyceryl-ether monooxygenase activity"/>
    <property type="evidence" value="ECO:0007669"/>
    <property type="project" value="TreeGrafter"/>
</dbReference>
<keyword evidence="6 7" id="KW-0472">Membrane</keyword>
<evidence type="ECO:0000256" key="7">
    <source>
        <dbReference type="SAM" id="Phobius"/>
    </source>
</evidence>
<keyword evidence="10" id="KW-1185">Reference proteome</keyword>
<dbReference type="GO" id="GO:0008610">
    <property type="term" value="P:lipid biosynthetic process"/>
    <property type="evidence" value="ECO:0007669"/>
    <property type="project" value="InterPro"/>
</dbReference>
<dbReference type="InterPro" id="IPR051689">
    <property type="entry name" value="Sterol_desaturase/TMEM195"/>
</dbReference>
<evidence type="ECO:0000256" key="2">
    <source>
        <dbReference type="ARBA" id="ARBA00022692"/>
    </source>
</evidence>
<evidence type="ECO:0000313" key="9">
    <source>
        <dbReference type="EMBL" id="AKG43319.1"/>
    </source>
</evidence>
<dbReference type="GO" id="GO:0005506">
    <property type="term" value="F:iron ion binding"/>
    <property type="evidence" value="ECO:0007669"/>
    <property type="project" value="InterPro"/>
</dbReference>
<dbReference type="RefSeq" id="WP_030735900.1">
    <property type="nucleotide sequence ID" value="NZ_CP009922.3"/>
</dbReference>
<feature type="transmembrane region" description="Helical" evidence="7">
    <location>
        <begin position="114"/>
        <end position="134"/>
    </location>
</feature>
<organism evidence="9 10">
    <name type="scientific">Streptomyces xiamenensis</name>
    <dbReference type="NCBI Taxonomy" id="408015"/>
    <lineage>
        <taxon>Bacteria</taxon>
        <taxon>Bacillati</taxon>
        <taxon>Actinomycetota</taxon>
        <taxon>Actinomycetes</taxon>
        <taxon>Kitasatosporales</taxon>
        <taxon>Streptomycetaceae</taxon>
        <taxon>Streptomyces</taxon>
    </lineage>
</organism>
<dbReference type="HOGENOM" id="CLU_033631_3_0_11"/>
<dbReference type="PATRIC" id="fig|408015.6.peg.1966"/>
<evidence type="ECO:0000256" key="4">
    <source>
        <dbReference type="ARBA" id="ARBA00023002"/>
    </source>
</evidence>
<dbReference type="PANTHER" id="PTHR21624">
    <property type="entry name" value="STEROL DESATURASE-RELATED PROTEIN"/>
    <property type="match status" value="1"/>
</dbReference>
<comment type="subcellular location">
    <subcellularLocation>
        <location evidence="1">Endomembrane system</location>
        <topology evidence="1">Multi-pass membrane protein</topology>
    </subcellularLocation>
</comment>
<dbReference type="Pfam" id="PF04116">
    <property type="entry name" value="FA_hydroxylase"/>
    <property type="match status" value="1"/>
</dbReference>
<dbReference type="KEGG" id="sxi:SXIM_19350"/>
<dbReference type="STRING" id="408015.SXIM_19350"/>
<dbReference type="Proteomes" id="UP000034034">
    <property type="component" value="Chromosome"/>
</dbReference>
<gene>
    <name evidence="9" type="ORF">SXIM_19350</name>
</gene>
<reference evidence="9" key="1">
    <citation type="submission" date="2019-08" db="EMBL/GenBank/DDBJ databases">
        <title>Complete genome sequence of a mangrove-derived Streptomyces xiamenensis.</title>
        <authorList>
            <person name="Xu J."/>
        </authorList>
    </citation>
    <scope>NUCLEOTIDE SEQUENCE</scope>
    <source>
        <strain evidence="9">318</strain>
    </source>
</reference>
<keyword evidence="2 7" id="KW-0812">Transmembrane</keyword>
<dbReference type="PANTHER" id="PTHR21624:SF1">
    <property type="entry name" value="ALKYLGLYCEROL MONOOXYGENASE"/>
    <property type="match status" value="1"/>
</dbReference>
<keyword evidence="3 7" id="KW-1133">Transmembrane helix</keyword>
<evidence type="ECO:0000256" key="5">
    <source>
        <dbReference type="ARBA" id="ARBA00023098"/>
    </source>
</evidence>
<keyword evidence="5" id="KW-0443">Lipid metabolism</keyword>
<sequence length="300" mass="33222">MDTLPETEYVPIRSNSLLRKTAYPLLLFALVATVASTLAFGWDLSTASMPFLVGTIAYLAILERLIPHNPDWHPSRREWGRYGIYYAFTTVGSVIAELAVLAGVERLSPDVPRFGLAVEIPLALLVGSLASYLIHRWGHTNKYLWRLHGVHHAPEKVNVANNGVNHVLDIMISQGIVQLALALAGFSAQAVFAVGLFVVAQGFFVHANIDVRTGWVGYVLASPEQHRLHHSTELSEAGHYGSDLSIWDSLFGSFTWYPGRRPERVGLHDPASFPPTDAVVASMLHPFRQARQRDRRPTSS</sequence>
<dbReference type="InterPro" id="IPR006694">
    <property type="entry name" value="Fatty_acid_hydroxylase"/>
</dbReference>
<proteinExistence type="predicted"/>
<evidence type="ECO:0000259" key="8">
    <source>
        <dbReference type="Pfam" id="PF04116"/>
    </source>
</evidence>
<keyword evidence="4" id="KW-0560">Oxidoreductase</keyword>
<feature type="transmembrane region" description="Helical" evidence="7">
    <location>
        <begin position="83"/>
        <end position="102"/>
    </location>
</feature>
<evidence type="ECO:0000256" key="6">
    <source>
        <dbReference type="ARBA" id="ARBA00023136"/>
    </source>
</evidence>
<dbReference type="GO" id="GO:0006643">
    <property type="term" value="P:membrane lipid metabolic process"/>
    <property type="evidence" value="ECO:0007669"/>
    <property type="project" value="TreeGrafter"/>
</dbReference>